<name>A0AAE0WDL4_9BIVA</name>
<protein>
    <submittedName>
        <fullName evidence="1">Uncharacterized protein</fullName>
    </submittedName>
</protein>
<keyword evidence="2" id="KW-1185">Reference proteome</keyword>
<evidence type="ECO:0000313" key="2">
    <source>
        <dbReference type="Proteomes" id="UP001195483"/>
    </source>
</evidence>
<accession>A0AAE0WDL4</accession>
<comment type="caution">
    <text evidence="1">The sequence shown here is derived from an EMBL/GenBank/DDBJ whole genome shotgun (WGS) entry which is preliminary data.</text>
</comment>
<gene>
    <name evidence="1" type="ORF">CHS0354_028173</name>
</gene>
<dbReference type="EMBL" id="JAEAOA010001692">
    <property type="protein sequence ID" value="KAK3610771.1"/>
    <property type="molecule type" value="Genomic_DNA"/>
</dbReference>
<reference evidence="1" key="2">
    <citation type="journal article" date="2021" name="Genome Biol. Evol.">
        <title>Developing a high-quality reference genome for a parasitic bivalve with doubly uniparental inheritance (Bivalvia: Unionida).</title>
        <authorList>
            <person name="Smith C.H."/>
        </authorList>
    </citation>
    <scope>NUCLEOTIDE SEQUENCE</scope>
    <source>
        <strain evidence="1">CHS0354</strain>
        <tissue evidence="1">Mantle</tissue>
    </source>
</reference>
<sequence length="77" mass="8771">RHLPPPPHGLKYLSGTVMEKMREVSHVHILRNACIYPGMGSVTFSIRFTLRLVFASSEPVYMELTTNSQPFHMSNQV</sequence>
<reference evidence="1" key="1">
    <citation type="journal article" date="2021" name="Genome Biol. Evol.">
        <title>A High-Quality Reference Genome for a Parasitic Bivalve with Doubly Uniparental Inheritance (Bivalvia: Unionida).</title>
        <authorList>
            <person name="Smith C.H."/>
        </authorList>
    </citation>
    <scope>NUCLEOTIDE SEQUENCE</scope>
    <source>
        <strain evidence="1">CHS0354</strain>
    </source>
</reference>
<organism evidence="1 2">
    <name type="scientific">Potamilus streckersoni</name>
    <dbReference type="NCBI Taxonomy" id="2493646"/>
    <lineage>
        <taxon>Eukaryota</taxon>
        <taxon>Metazoa</taxon>
        <taxon>Spiralia</taxon>
        <taxon>Lophotrochozoa</taxon>
        <taxon>Mollusca</taxon>
        <taxon>Bivalvia</taxon>
        <taxon>Autobranchia</taxon>
        <taxon>Heteroconchia</taxon>
        <taxon>Palaeoheterodonta</taxon>
        <taxon>Unionida</taxon>
        <taxon>Unionoidea</taxon>
        <taxon>Unionidae</taxon>
        <taxon>Ambleminae</taxon>
        <taxon>Lampsilini</taxon>
        <taxon>Potamilus</taxon>
    </lineage>
</organism>
<evidence type="ECO:0000313" key="1">
    <source>
        <dbReference type="EMBL" id="KAK3610771.1"/>
    </source>
</evidence>
<proteinExistence type="predicted"/>
<dbReference type="Proteomes" id="UP001195483">
    <property type="component" value="Unassembled WGS sequence"/>
</dbReference>
<feature type="non-terminal residue" evidence="1">
    <location>
        <position position="1"/>
    </location>
</feature>
<reference evidence="1" key="3">
    <citation type="submission" date="2023-05" db="EMBL/GenBank/DDBJ databases">
        <authorList>
            <person name="Smith C.H."/>
        </authorList>
    </citation>
    <scope>NUCLEOTIDE SEQUENCE</scope>
    <source>
        <strain evidence="1">CHS0354</strain>
        <tissue evidence="1">Mantle</tissue>
    </source>
</reference>
<dbReference type="AlphaFoldDB" id="A0AAE0WDL4"/>